<proteinExistence type="predicted"/>
<evidence type="ECO:0000256" key="2">
    <source>
        <dbReference type="SAM" id="Phobius"/>
    </source>
</evidence>
<dbReference type="OrthoDB" id="2522565at2759"/>
<evidence type="ECO:0000313" key="3">
    <source>
        <dbReference type="EMBL" id="KAG9691810.1"/>
    </source>
</evidence>
<gene>
    <name evidence="3" type="ORF">KCU76_g7173</name>
</gene>
<organism evidence="3 4">
    <name type="scientific">Aureobasidium melanogenum</name>
    <name type="common">Aureobasidium pullulans var. melanogenum</name>
    <dbReference type="NCBI Taxonomy" id="46634"/>
    <lineage>
        <taxon>Eukaryota</taxon>
        <taxon>Fungi</taxon>
        <taxon>Dikarya</taxon>
        <taxon>Ascomycota</taxon>
        <taxon>Pezizomycotina</taxon>
        <taxon>Dothideomycetes</taxon>
        <taxon>Dothideomycetidae</taxon>
        <taxon>Dothideales</taxon>
        <taxon>Saccotheciaceae</taxon>
        <taxon>Aureobasidium</taxon>
    </lineage>
</organism>
<feature type="transmembrane region" description="Helical" evidence="2">
    <location>
        <begin position="12"/>
        <end position="29"/>
    </location>
</feature>
<feature type="non-terminal residue" evidence="3">
    <location>
        <position position="510"/>
    </location>
</feature>
<dbReference type="AlphaFoldDB" id="A0A9P8EJA6"/>
<evidence type="ECO:0000256" key="1">
    <source>
        <dbReference type="SAM" id="MobiDB-lite"/>
    </source>
</evidence>
<keyword evidence="2" id="KW-0472">Membrane</keyword>
<name>A0A9P8EJA6_AURME</name>
<accession>A0A9P8EJA6</accession>
<feature type="region of interest" description="Disordered" evidence="1">
    <location>
        <begin position="76"/>
        <end position="121"/>
    </location>
</feature>
<protein>
    <submittedName>
        <fullName evidence="3">Uncharacterized protein</fullName>
    </submittedName>
</protein>
<reference evidence="3" key="2">
    <citation type="submission" date="2021-08" db="EMBL/GenBank/DDBJ databases">
        <authorList>
            <person name="Gostincar C."/>
            <person name="Sun X."/>
            <person name="Song Z."/>
            <person name="Gunde-Cimerman N."/>
        </authorList>
    </citation>
    <scope>NUCLEOTIDE SEQUENCE</scope>
    <source>
        <strain evidence="3">EXF-9911</strain>
    </source>
</reference>
<evidence type="ECO:0000313" key="4">
    <source>
        <dbReference type="Proteomes" id="UP000779574"/>
    </source>
</evidence>
<sequence>MLLKRNKKRKNLGVIAIIASAVLLIYLTLTTLNYATPPFGFHTGKAPKLSKDKAAYKNVASYADGDKTGLEALYRQDFDEDEDRTTPDKSLDGTDPFKTSANDTSTSPDETDNGDDEYDPLPDGIDYHEVFSLTTVDRKFSPIFTGGVPIYNPNIIPHPTDHTLWIMIVQLEQSGQDVVVSSEVTCNLGLLNDVMVCTAEPTAIAIERSITGNCSAELAYFNFRSGPRDARMCHGPDAPYILYGSQSSYSCIGIWIEDARMLLDDFQAERTVVPKLFTHATEVQRPPPVGGMEKNFFLFWDSANKAYVHHDIYPHRVFAQLNFDGSVGANLAEQSANKDDVCLSMYMPSLAPQEESIHQATNSLSITLCKKADPGCIATDANTFIFTIFHHKSYHDWHGIYEPYVMVFQRYAPFTVHAISQRPIWIHGRNALTRDTQSLLYSDPNKEIPEGHTEMFYVTSISWKTHGQKYHGYLDDPLFLAFGIEDTRAGLIDILAEDLFSDLGYCPGDS</sequence>
<dbReference type="Proteomes" id="UP000779574">
    <property type="component" value="Unassembled WGS sequence"/>
</dbReference>
<feature type="compositionally biased region" description="Acidic residues" evidence="1">
    <location>
        <begin position="109"/>
        <end position="120"/>
    </location>
</feature>
<dbReference type="EMBL" id="JAHFXF010000254">
    <property type="protein sequence ID" value="KAG9691810.1"/>
    <property type="molecule type" value="Genomic_DNA"/>
</dbReference>
<comment type="caution">
    <text evidence="3">The sequence shown here is derived from an EMBL/GenBank/DDBJ whole genome shotgun (WGS) entry which is preliminary data.</text>
</comment>
<keyword evidence="2" id="KW-1133">Transmembrane helix</keyword>
<feature type="compositionally biased region" description="Polar residues" evidence="1">
    <location>
        <begin position="97"/>
        <end position="108"/>
    </location>
</feature>
<reference evidence="3" key="1">
    <citation type="journal article" date="2021" name="J Fungi (Basel)">
        <title>Virulence traits and population genomics of the black yeast Aureobasidium melanogenum.</title>
        <authorList>
            <person name="Cernosa A."/>
            <person name="Sun X."/>
            <person name="Gostincar C."/>
            <person name="Fang C."/>
            <person name="Gunde-Cimerman N."/>
            <person name="Song Z."/>
        </authorList>
    </citation>
    <scope>NUCLEOTIDE SEQUENCE</scope>
    <source>
        <strain evidence="3">EXF-9911</strain>
    </source>
</reference>
<keyword evidence="2" id="KW-0812">Transmembrane</keyword>